<feature type="transmembrane region" description="Helical" evidence="1">
    <location>
        <begin position="195"/>
        <end position="216"/>
    </location>
</feature>
<feature type="transmembrane region" description="Helical" evidence="1">
    <location>
        <begin position="641"/>
        <end position="663"/>
    </location>
</feature>
<evidence type="ECO:0008006" key="4">
    <source>
        <dbReference type="Google" id="ProtNLM"/>
    </source>
</evidence>
<dbReference type="InterPro" id="IPR029063">
    <property type="entry name" value="SAM-dependent_MTases_sf"/>
</dbReference>
<feature type="transmembrane region" description="Helical" evidence="1">
    <location>
        <begin position="612"/>
        <end position="635"/>
    </location>
</feature>
<dbReference type="Gene3D" id="3.40.50.150">
    <property type="entry name" value="Vaccinia Virus protein VP39"/>
    <property type="match status" value="1"/>
</dbReference>
<keyword evidence="3" id="KW-1185">Reference proteome</keyword>
<feature type="transmembrane region" description="Helical" evidence="1">
    <location>
        <begin position="171"/>
        <end position="188"/>
    </location>
</feature>
<feature type="transmembrane region" description="Helical" evidence="1">
    <location>
        <begin position="39"/>
        <end position="60"/>
    </location>
</feature>
<feature type="transmembrane region" description="Helical" evidence="1">
    <location>
        <begin position="768"/>
        <end position="786"/>
    </location>
</feature>
<evidence type="ECO:0000313" key="2">
    <source>
        <dbReference type="EMBL" id="MCG9972513.1"/>
    </source>
</evidence>
<sequence length="790" mass="88843">MGSSFFIRLLFSIGLLSVSMIAYQLSLMQYLSIVQWYHFAYMVIAIALLGFGGAGTFLAVFRKTLIRKIETLLPLFMALSGIFMPLSIWMSGQPFASFDTYLLFVEQKEVWRLLLFELLFFVPFFFCALAIGMIFIKYTGRIGQLYFSNLAGSGLGGLVAIFLFWTASPGQIPFITGVLAILSSGFILPSKKRHWWIGATSLSVITMLFLVLHSPLRLEVSQYKSLSRTLDLPDTKIETSENSPYGWLQYVSSPVLRYAPGLSLSYTGDIPVTDAIFNNGEWAGAVLNSTEDSEILDHTTSALALEIFQPQNILVLNAGTGIRTQYYSRHGVSQIDNVEPHPLISDFSTETVRFGENVQLYQQDARSFLAESRQQYQLISLPDIGTFGGTAGLQAIQEEYLFTTDSFSMIFDRLEKDGMLILKVWMDYPYRNPLKITASFAETLDKKGINDPAEHLVAVRSWNTITYLLKKNPFSDSEIQAVRDFCDRLSFDPLILPGISSAERSKYNSLEDESLFRLTDQLLSGDRKSLYRTYDFNLRPATDDRPYFSQFLKWKNFSRLQELFGDQSASFFELGYLIVGVTFVQSFLLAIILIILPLFLLKRRMKNKSWTLLYFAGIGIGFMFVEIVLIQRFILFLGHPVYSVAAVISAMLLLSGLGSWLSSNLQMGLGGIQKILLIIVGILVLYTFGLPWVLERGMAQGFGVKVFLSLVFIGLPAFFMGMPFPLGLRYLSEKNEQEVPWAWGINGCFSVLSTSLATILAIEAGFSVLIFLGAVAYLITMSSCFIKRRV</sequence>
<feature type="transmembrane region" description="Helical" evidence="1">
    <location>
        <begin position="72"/>
        <end position="90"/>
    </location>
</feature>
<feature type="transmembrane region" description="Helical" evidence="1">
    <location>
        <begin position="740"/>
        <end position="762"/>
    </location>
</feature>
<comment type="caution">
    <text evidence="2">The sequence shown here is derived from an EMBL/GenBank/DDBJ whole genome shotgun (WGS) entry which is preliminary data.</text>
</comment>
<keyword evidence="1" id="KW-0472">Membrane</keyword>
<gene>
    <name evidence="2" type="ORF">LU635_12755</name>
</gene>
<feature type="transmembrane region" description="Helical" evidence="1">
    <location>
        <begin position="574"/>
        <end position="600"/>
    </location>
</feature>
<feature type="transmembrane region" description="Helical" evidence="1">
    <location>
        <begin position="675"/>
        <end position="694"/>
    </location>
</feature>
<accession>A0A9X2A953</accession>
<name>A0A9X2A953_9FLAO</name>
<feature type="transmembrane region" description="Helical" evidence="1">
    <location>
        <begin position="7"/>
        <end position="27"/>
    </location>
</feature>
<protein>
    <recommendedName>
        <fullName evidence="4">SAM-dependent methyltransferase</fullName>
    </recommendedName>
</protein>
<evidence type="ECO:0000313" key="3">
    <source>
        <dbReference type="Proteomes" id="UP001139344"/>
    </source>
</evidence>
<dbReference type="Proteomes" id="UP001139344">
    <property type="component" value="Unassembled WGS sequence"/>
</dbReference>
<feature type="transmembrane region" description="Helical" evidence="1">
    <location>
        <begin position="706"/>
        <end position="728"/>
    </location>
</feature>
<feature type="transmembrane region" description="Helical" evidence="1">
    <location>
        <begin position="110"/>
        <end position="136"/>
    </location>
</feature>
<dbReference type="SUPFAM" id="SSF53335">
    <property type="entry name" value="S-adenosyl-L-methionine-dependent methyltransferases"/>
    <property type="match status" value="1"/>
</dbReference>
<organism evidence="2 3">
    <name type="scientific">Christiangramia crocea</name>
    <dbReference type="NCBI Taxonomy" id="2904124"/>
    <lineage>
        <taxon>Bacteria</taxon>
        <taxon>Pseudomonadati</taxon>
        <taxon>Bacteroidota</taxon>
        <taxon>Flavobacteriia</taxon>
        <taxon>Flavobacteriales</taxon>
        <taxon>Flavobacteriaceae</taxon>
        <taxon>Christiangramia</taxon>
    </lineage>
</organism>
<proteinExistence type="predicted"/>
<keyword evidence="1" id="KW-1133">Transmembrane helix</keyword>
<evidence type="ECO:0000256" key="1">
    <source>
        <dbReference type="SAM" id="Phobius"/>
    </source>
</evidence>
<dbReference type="RefSeq" id="WP_240099836.1">
    <property type="nucleotide sequence ID" value="NZ_JAJSON010000025.1"/>
</dbReference>
<dbReference type="EMBL" id="JAJSON010000025">
    <property type="protein sequence ID" value="MCG9972513.1"/>
    <property type="molecule type" value="Genomic_DNA"/>
</dbReference>
<dbReference type="AlphaFoldDB" id="A0A9X2A953"/>
<feature type="transmembrane region" description="Helical" evidence="1">
    <location>
        <begin position="145"/>
        <end position="165"/>
    </location>
</feature>
<reference evidence="2" key="1">
    <citation type="submission" date="2021-12" db="EMBL/GenBank/DDBJ databases">
        <title>Description of Gramella crocea sp. nov., a new bacterium isolated from activated sludge.</title>
        <authorList>
            <person name="Zhang X."/>
        </authorList>
    </citation>
    <scope>NUCLEOTIDE SEQUENCE</scope>
    <source>
        <strain evidence="2">YB25</strain>
    </source>
</reference>
<keyword evidence="1" id="KW-0812">Transmembrane</keyword>